<evidence type="ECO:0000313" key="22">
    <source>
        <dbReference type="Proteomes" id="UP000789508"/>
    </source>
</evidence>
<dbReference type="OrthoDB" id="9049620at2759"/>
<evidence type="ECO:0000256" key="6">
    <source>
        <dbReference type="ARBA" id="ARBA00015551"/>
    </source>
</evidence>
<evidence type="ECO:0000256" key="15">
    <source>
        <dbReference type="ARBA" id="ARBA00023242"/>
    </source>
</evidence>
<evidence type="ECO:0000256" key="8">
    <source>
        <dbReference type="ARBA" id="ARBA00022723"/>
    </source>
</evidence>
<evidence type="ECO:0000256" key="11">
    <source>
        <dbReference type="ARBA" id="ARBA00022786"/>
    </source>
</evidence>
<dbReference type="EMBL" id="CAJVPS010003479">
    <property type="protein sequence ID" value="CAG8589716.1"/>
    <property type="molecule type" value="Genomic_DNA"/>
</dbReference>
<name>A0A9N9C5A8_9GLOM</name>
<dbReference type="EC" id="2.3.2.27" evidence="5"/>
<reference evidence="21" key="1">
    <citation type="submission" date="2021-06" db="EMBL/GenBank/DDBJ databases">
        <authorList>
            <person name="Kallberg Y."/>
            <person name="Tangrot J."/>
            <person name="Rosling A."/>
        </authorList>
    </citation>
    <scope>NUCLEOTIDE SEQUENCE</scope>
    <source>
        <strain evidence="21">FL130A</strain>
    </source>
</reference>
<dbReference type="GO" id="GO:0061630">
    <property type="term" value="F:ubiquitin protein ligase activity"/>
    <property type="evidence" value="ECO:0007669"/>
    <property type="project" value="UniProtKB-EC"/>
</dbReference>
<dbReference type="GO" id="GO:0006281">
    <property type="term" value="P:DNA repair"/>
    <property type="evidence" value="ECO:0007669"/>
    <property type="project" value="UniProtKB-KW"/>
</dbReference>
<dbReference type="AlphaFoldDB" id="A0A9N9C5A8"/>
<comment type="pathway">
    <text evidence="3">Protein modification; protein ubiquitination.</text>
</comment>
<dbReference type="SUPFAM" id="SSF57850">
    <property type="entry name" value="RING/U-box"/>
    <property type="match status" value="1"/>
</dbReference>
<dbReference type="PANTHER" id="PTHR14134:SF2">
    <property type="entry name" value="E3 UBIQUITIN-PROTEIN LIGASE RAD18"/>
    <property type="match status" value="1"/>
</dbReference>
<keyword evidence="22" id="KW-1185">Reference proteome</keyword>
<comment type="catalytic activity">
    <reaction evidence="1">
        <text>S-ubiquitinyl-[E2 ubiquitin-conjugating enzyme]-L-cysteine + [acceptor protein]-L-lysine = [E2 ubiquitin-conjugating enzyme]-L-cysteine + N(6)-ubiquitinyl-[acceptor protein]-L-lysine.</text>
        <dbReference type="EC" id="2.3.2.27"/>
    </reaction>
</comment>
<evidence type="ECO:0000256" key="12">
    <source>
        <dbReference type="ARBA" id="ARBA00022833"/>
    </source>
</evidence>
<keyword evidence="12" id="KW-0862">Zinc</keyword>
<dbReference type="GO" id="GO:0006301">
    <property type="term" value="P:DNA damage tolerance"/>
    <property type="evidence" value="ECO:0007669"/>
    <property type="project" value="InterPro"/>
</dbReference>
<keyword evidence="8" id="KW-0479">Metal-binding</keyword>
<evidence type="ECO:0000256" key="16">
    <source>
        <dbReference type="ARBA" id="ARBA00031783"/>
    </source>
</evidence>
<protein>
    <recommendedName>
        <fullName evidence="6">Postreplication repair E3 ubiquitin-protein ligase RAD18</fullName>
        <ecNumber evidence="5">2.3.2.27</ecNumber>
    </recommendedName>
    <alternativeName>
        <fullName evidence="17">Postreplication repair E3 ubiquitin-protein ligase rad18</fullName>
    </alternativeName>
    <alternativeName>
        <fullName evidence="16 18">RING-type E3 ubiquitin transferase RAD18</fullName>
    </alternativeName>
</protein>
<evidence type="ECO:0000256" key="9">
    <source>
        <dbReference type="ARBA" id="ARBA00022763"/>
    </source>
</evidence>
<evidence type="ECO:0000256" key="2">
    <source>
        <dbReference type="ARBA" id="ARBA00004123"/>
    </source>
</evidence>
<dbReference type="GO" id="GO:0003697">
    <property type="term" value="F:single-stranded DNA binding"/>
    <property type="evidence" value="ECO:0007669"/>
    <property type="project" value="InterPro"/>
</dbReference>
<dbReference type="InterPro" id="IPR001841">
    <property type="entry name" value="Znf_RING"/>
</dbReference>
<dbReference type="GO" id="GO:0006513">
    <property type="term" value="P:protein monoubiquitination"/>
    <property type="evidence" value="ECO:0007669"/>
    <property type="project" value="InterPro"/>
</dbReference>
<proteinExistence type="inferred from homology"/>
<keyword evidence="10 19" id="KW-0863">Zinc-finger</keyword>
<evidence type="ECO:0000256" key="18">
    <source>
        <dbReference type="ARBA" id="ARBA00082369"/>
    </source>
</evidence>
<organism evidence="21 22">
    <name type="scientific">Ambispora leptoticha</name>
    <dbReference type="NCBI Taxonomy" id="144679"/>
    <lineage>
        <taxon>Eukaryota</taxon>
        <taxon>Fungi</taxon>
        <taxon>Fungi incertae sedis</taxon>
        <taxon>Mucoromycota</taxon>
        <taxon>Glomeromycotina</taxon>
        <taxon>Glomeromycetes</taxon>
        <taxon>Archaeosporales</taxon>
        <taxon>Ambisporaceae</taxon>
        <taxon>Ambispora</taxon>
    </lineage>
</organism>
<dbReference type="GO" id="GO:0008270">
    <property type="term" value="F:zinc ion binding"/>
    <property type="evidence" value="ECO:0007669"/>
    <property type="project" value="UniProtKB-KW"/>
</dbReference>
<gene>
    <name evidence="21" type="ORF">ALEPTO_LOCUS7644</name>
</gene>
<keyword evidence="11" id="KW-0833">Ubl conjugation pathway</keyword>
<dbReference type="FunFam" id="3.30.40.10:FF:000172">
    <property type="entry name" value="E3 ubiquitin-protein ligase RAD18"/>
    <property type="match status" value="1"/>
</dbReference>
<keyword evidence="14" id="KW-0234">DNA repair</keyword>
<feature type="domain" description="RING-type" evidence="20">
    <location>
        <begin position="59"/>
        <end position="98"/>
    </location>
</feature>
<dbReference type="Proteomes" id="UP000789508">
    <property type="component" value="Unassembled WGS sequence"/>
</dbReference>
<dbReference type="InterPro" id="IPR039577">
    <property type="entry name" value="Rad18"/>
</dbReference>
<comment type="caution">
    <text evidence="21">The sequence shown here is derived from an EMBL/GenBank/DDBJ whole genome shotgun (WGS) entry which is preliminary data.</text>
</comment>
<dbReference type="PROSITE" id="PS50089">
    <property type="entry name" value="ZF_RING_2"/>
    <property type="match status" value="1"/>
</dbReference>
<evidence type="ECO:0000256" key="7">
    <source>
        <dbReference type="ARBA" id="ARBA00022679"/>
    </source>
</evidence>
<evidence type="ECO:0000256" key="3">
    <source>
        <dbReference type="ARBA" id="ARBA00004906"/>
    </source>
</evidence>
<keyword evidence="13" id="KW-0238">DNA-binding</keyword>
<dbReference type="PANTHER" id="PTHR14134">
    <property type="entry name" value="E3 UBIQUITIN-PROTEIN LIGASE RAD18"/>
    <property type="match status" value="1"/>
</dbReference>
<dbReference type="SMART" id="SM00184">
    <property type="entry name" value="RING"/>
    <property type="match status" value="1"/>
</dbReference>
<evidence type="ECO:0000256" key="10">
    <source>
        <dbReference type="ARBA" id="ARBA00022771"/>
    </source>
</evidence>
<keyword evidence="7" id="KW-0808">Transferase</keyword>
<evidence type="ECO:0000256" key="4">
    <source>
        <dbReference type="ARBA" id="ARBA00009506"/>
    </source>
</evidence>
<keyword evidence="9" id="KW-0227">DNA damage</keyword>
<dbReference type="GO" id="GO:0097505">
    <property type="term" value="C:Rad6-Rad18 complex"/>
    <property type="evidence" value="ECO:0007669"/>
    <property type="project" value="TreeGrafter"/>
</dbReference>
<evidence type="ECO:0000313" key="21">
    <source>
        <dbReference type="EMBL" id="CAG8589716.1"/>
    </source>
</evidence>
<dbReference type="PROSITE" id="PS00518">
    <property type="entry name" value="ZF_RING_1"/>
    <property type="match status" value="1"/>
</dbReference>
<keyword evidence="15" id="KW-0539">Nucleus</keyword>
<evidence type="ECO:0000256" key="17">
    <source>
        <dbReference type="ARBA" id="ARBA00074353"/>
    </source>
</evidence>
<dbReference type="InterPro" id="IPR017907">
    <property type="entry name" value="Znf_RING_CS"/>
</dbReference>
<comment type="similarity">
    <text evidence="4">Belongs to the RAD18 family.</text>
</comment>
<dbReference type="Gene3D" id="3.30.40.10">
    <property type="entry name" value="Zinc/RING finger domain, C3HC4 (zinc finger)"/>
    <property type="match status" value="1"/>
</dbReference>
<evidence type="ECO:0000256" key="1">
    <source>
        <dbReference type="ARBA" id="ARBA00000900"/>
    </source>
</evidence>
<evidence type="ECO:0000256" key="19">
    <source>
        <dbReference type="PROSITE-ProRule" id="PRU00175"/>
    </source>
</evidence>
<dbReference type="GO" id="GO:0005634">
    <property type="term" value="C:nucleus"/>
    <property type="evidence" value="ECO:0007669"/>
    <property type="project" value="UniProtKB-SubCell"/>
</dbReference>
<dbReference type="InterPro" id="IPR013083">
    <property type="entry name" value="Znf_RING/FYVE/PHD"/>
</dbReference>
<accession>A0A9N9C5A8</accession>
<dbReference type="Pfam" id="PF13923">
    <property type="entry name" value="zf-C3HC4_2"/>
    <property type="match status" value="1"/>
</dbReference>
<comment type="subcellular location">
    <subcellularLocation>
        <location evidence="2">Nucleus</location>
    </subcellularLocation>
</comment>
<sequence length="145" mass="16305">MSNSSKNNSKNNTSASTIITMNIPITQNNDSSNNLLDMITDPTDFTKTNLQNFDSLSRCPICKDFYEIPVLVDCGHSFCSLCIRRSIVASEAVCPICHVAIKESQFRKNEVVERTASHVKTRPRYHRTRLALLEISFSTTCTKPD</sequence>
<evidence type="ECO:0000256" key="14">
    <source>
        <dbReference type="ARBA" id="ARBA00023204"/>
    </source>
</evidence>
<evidence type="ECO:0000256" key="13">
    <source>
        <dbReference type="ARBA" id="ARBA00023125"/>
    </source>
</evidence>
<evidence type="ECO:0000259" key="20">
    <source>
        <dbReference type="PROSITE" id="PS50089"/>
    </source>
</evidence>
<evidence type="ECO:0000256" key="5">
    <source>
        <dbReference type="ARBA" id="ARBA00012483"/>
    </source>
</evidence>